<dbReference type="PANTHER" id="PTHR43399">
    <property type="entry name" value="SUBTILISIN-RELATED"/>
    <property type="match status" value="1"/>
</dbReference>
<dbReference type="STRING" id="101127.A0A1X2GMT4"/>
<dbReference type="InterPro" id="IPR046450">
    <property type="entry name" value="PA_dom_sf"/>
</dbReference>
<sequence length="753" mass="81816">MNFTGVAPDAKLGMWRIFGCDGGANEDTVIKGLLLAHEAGCNVINLSLGVQSAWSEDAMAVVAERLSQKGVIIVAVAGNQGDDGAFLQNTPGTAKHVVSVASLDNSYYPAKVFTLDAVRGDSFVYQLSTTTETFVNGTLVTVYDMDNTQAIHGCADDLPILQNHGQEIQGNVLLVRRGGCTFDEKAQTAEQVGAIAILVYDNEPTKGTDDEPFSIMAAKSNIPVAAIAPAVARQFLTNHLLPSNVVFPEATFDKSIKTALKVSAFSSVGPTYELDLKPNVAGIGGQVFSTLPRHLEGNGGFPTGWGVRSGTSMASPHVTAIIALVLQSFHQTPTHMEQSISTYVTEHLQNHAILPNQNLGNINHPLLQGAGLVQPLDTILNPLHVSPSSISFNDTSSSKYHRHTLRVTNYGQKPLNLVLKHLPADSLDTFGLEGQLAAHRGKPKVDTGLTLPLPLPLPIFGNRIHLRKRGPFASPADPSNAIEKLQAVNPFTPQEPTPPGHTKVQLELSRRQLSLGPGQSQTFDVEVRFPPTSEHVYQMYGGYIQLHLQESRQNDTLVQANIPYFGVLGRMHELPVFDDGFPFLSTSDNISNVIPSNRVFRFHPSSLLPHGGLHPGLSSGHHRELITRQLDEQGQDTSAQSSVVPGLPAFVCRLITASPKIHFQVLHESNHQVVGYLPDTPFEYWERNRLRADDFYRMIIWDGQIQAEPGSSAAKQTVAPGNYVVRISALHLLGDPNNPNDWDNWVSGPILVE</sequence>
<dbReference type="OrthoDB" id="10256524at2759"/>
<dbReference type="Gene3D" id="3.40.50.200">
    <property type="entry name" value="Peptidase S8/S53 domain"/>
    <property type="match status" value="1"/>
</dbReference>
<evidence type="ECO:0000259" key="7">
    <source>
        <dbReference type="Pfam" id="PF02225"/>
    </source>
</evidence>
<dbReference type="InterPro" id="IPR000209">
    <property type="entry name" value="Peptidase_S8/S53_dom"/>
</dbReference>
<evidence type="ECO:0000256" key="4">
    <source>
        <dbReference type="ARBA" id="ARBA00022825"/>
    </source>
</evidence>
<dbReference type="Pfam" id="PF02225">
    <property type="entry name" value="PA"/>
    <property type="match status" value="1"/>
</dbReference>
<dbReference type="SUPFAM" id="SSF52743">
    <property type="entry name" value="Subtilisin-like"/>
    <property type="match status" value="1"/>
</dbReference>
<comment type="caution">
    <text evidence="5">Lacks conserved residue(s) required for the propagation of feature annotation.</text>
</comment>
<dbReference type="InterPro" id="IPR036852">
    <property type="entry name" value="Peptidase_S8/S53_dom_sf"/>
</dbReference>
<keyword evidence="3" id="KW-0378">Hydrolase</keyword>
<dbReference type="InterPro" id="IPR051048">
    <property type="entry name" value="Peptidase_S8/S53_subtilisin"/>
</dbReference>
<feature type="domain" description="Peptidase S8/S53" evidence="6">
    <location>
        <begin position="3"/>
        <end position="352"/>
    </location>
</feature>
<accession>A0A1X2GMT4</accession>
<evidence type="ECO:0000256" key="1">
    <source>
        <dbReference type="ARBA" id="ARBA00011073"/>
    </source>
</evidence>
<dbReference type="GO" id="GO:0006508">
    <property type="term" value="P:proteolysis"/>
    <property type="evidence" value="ECO:0007669"/>
    <property type="project" value="UniProtKB-KW"/>
</dbReference>
<organism evidence="8 9">
    <name type="scientific">Hesseltinella vesiculosa</name>
    <dbReference type="NCBI Taxonomy" id="101127"/>
    <lineage>
        <taxon>Eukaryota</taxon>
        <taxon>Fungi</taxon>
        <taxon>Fungi incertae sedis</taxon>
        <taxon>Mucoromycota</taxon>
        <taxon>Mucoromycotina</taxon>
        <taxon>Mucoromycetes</taxon>
        <taxon>Mucorales</taxon>
        <taxon>Cunninghamellaceae</taxon>
        <taxon>Hesseltinella</taxon>
    </lineage>
</organism>
<evidence type="ECO:0000256" key="3">
    <source>
        <dbReference type="ARBA" id="ARBA00022801"/>
    </source>
</evidence>
<feature type="domain" description="PA" evidence="7">
    <location>
        <begin position="137"/>
        <end position="230"/>
    </location>
</feature>
<gene>
    <name evidence="8" type="ORF">DM01DRAFT_1334092</name>
</gene>
<dbReference type="Pfam" id="PF00082">
    <property type="entry name" value="Peptidase_S8"/>
    <property type="match status" value="1"/>
</dbReference>
<keyword evidence="4" id="KW-0720">Serine protease</keyword>
<proteinExistence type="inferred from homology"/>
<evidence type="ECO:0000259" key="6">
    <source>
        <dbReference type="Pfam" id="PF00082"/>
    </source>
</evidence>
<dbReference type="InterPro" id="IPR003137">
    <property type="entry name" value="PA_domain"/>
</dbReference>
<dbReference type="Gene3D" id="3.50.30.30">
    <property type="match status" value="1"/>
</dbReference>
<evidence type="ECO:0000313" key="9">
    <source>
        <dbReference type="Proteomes" id="UP000242146"/>
    </source>
</evidence>
<keyword evidence="9" id="KW-1185">Reference proteome</keyword>
<reference evidence="8 9" key="1">
    <citation type="submission" date="2016-07" db="EMBL/GenBank/DDBJ databases">
        <title>Pervasive Adenine N6-methylation of Active Genes in Fungi.</title>
        <authorList>
            <consortium name="DOE Joint Genome Institute"/>
            <person name="Mondo S.J."/>
            <person name="Dannebaum R.O."/>
            <person name="Kuo R.C."/>
            <person name="Labutti K."/>
            <person name="Haridas S."/>
            <person name="Kuo A."/>
            <person name="Salamov A."/>
            <person name="Ahrendt S.R."/>
            <person name="Lipzen A."/>
            <person name="Sullivan W."/>
            <person name="Andreopoulos W.B."/>
            <person name="Clum A."/>
            <person name="Lindquist E."/>
            <person name="Daum C."/>
            <person name="Ramamoorthy G.K."/>
            <person name="Gryganskyi A."/>
            <person name="Culley D."/>
            <person name="Magnuson J.K."/>
            <person name="James T.Y."/>
            <person name="O'Malley M.A."/>
            <person name="Stajich J.E."/>
            <person name="Spatafora J.W."/>
            <person name="Visel A."/>
            <person name="Grigoriev I.V."/>
        </authorList>
    </citation>
    <scope>NUCLEOTIDE SEQUENCE [LARGE SCALE GENOMIC DNA]</scope>
    <source>
        <strain evidence="8 9">NRRL 3301</strain>
    </source>
</reference>
<keyword evidence="2" id="KW-0645">Protease</keyword>
<dbReference type="Proteomes" id="UP000242146">
    <property type="component" value="Unassembled WGS sequence"/>
</dbReference>
<dbReference type="EMBL" id="MCGT01000008">
    <property type="protein sequence ID" value="ORX57474.1"/>
    <property type="molecule type" value="Genomic_DNA"/>
</dbReference>
<evidence type="ECO:0000313" key="8">
    <source>
        <dbReference type="EMBL" id="ORX57474.1"/>
    </source>
</evidence>
<comment type="similarity">
    <text evidence="1 5">Belongs to the peptidase S8 family.</text>
</comment>
<evidence type="ECO:0000256" key="2">
    <source>
        <dbReference type="ARBA" id="ARBA00022670"/>
    </source>
</evidence>
<comment type="caution">
    <text evidence="8">The sequence shown here is derived from an EMBL/GenBank/DDBJ whole genome shotgun (WGS) entry which is preliminary data.</text>
</comment>
<protein>
    <submittedName>
        <fullName evidence="8">Subtilisin-like protein</fullName>
    </submittedName>
</protein>
<dbReference type="PANTHER" id="PTHR43399:SF4">
    <property type="entry name" value="CELL WALL-ASSOCIATED PROTEASE"/>
    <property type="match status" value="1"/>
</dbReference>
<dbReference type="PROSITE" id="PS00138">
    <property type="entry name" value="SUBTILASE_SER"/>
    <property type="match status" value="1"/>
</dbReference>
<dbReference type="PROSITE" id="PS51892">
    <property type="entry name" value="SUBTILASE"/>
    <property type="match status" value="1"/>
</dbReference>
<dbReference type="AlphaFoldDB" id="A0A1X2GMT4"/>
<dbReference type="InterPro" id="IPR023828">
    <property type="entry name" value="Peptidase_S8_Ser-AS"/>
</dbReference>
<dbReference type="GO" id="GO:0004252">
    <property type="term" value="F:serine-type endopeptidase activity"/>
    <property type="evidence" value="ECO:0007669"/>
    <property type="project" value="InterPro"/>
</dbReference>
<name>A0A1X2GMT4_9FUNG</name>
<dbReference type="SUPFAM" id="SSF52025">
    <property type="entry name" value="PA domain"/>
    <property type="match status" value="1"/>
</dbReference>
<evidence type="ECO:0000256" key="5">
    <source>
        <dbReference type="PROSITE-ProRule" id="PRU01240"/>
    </source>
</evidence>